<gene>
    <name evidence="1" type="ORF">RND61_14720</name>
</gene>
<evidence type="ECO:0000313" key="1">
    <source>
        <dbReference type="EMBL" id="MDT9683316.1"/>
    </source>
</evidence>
<name>A0ABU3QKN5_9ACTN</name>
<sequence>MVYKVGKQLDLFIGGEKLQTVTDEPQEISYKPVKDYGDFIEADDGMLYWHWGDSSISGGQVKKDTPIGLITLEHETLNIFLSPNPRNLGYIYIDGELNILSRK</sequence>
<proteinExistence type="predicted"/>
<dbReference type="EMBL" id="JAWCTQ010000016">
    <property type="protein sequence ID" value="MDT9683316.1"/>
    <property type="molecule type" value="Genomic_DNA"/>
</dbReference>
<protein>
    <submittedName>
        <fullName evidence="1">Uncharacterized protein</fullName>
    </submittedName>
</protein>
<dbReference type="Proteomes" id="UP001250181">
    <property type="component" value="Unassembled WGS sequence"/>
</dbReference>
<accession>A0ABU3QKN5</accession>
<organism evidence="1 2">
    <name type="scientific">Streptomyces tamarix</name>
    <dbReference type="NCBI Taxonomy" id="3078565"/>
    <lineage>
        <taxon>Bacteria</taxon>
        <taxon>Bacillati</taxon>
        <taxon>Actinomycetota</taxon>
        <taxon>Actinomycetes</taxon>
        <taxon>Kitasatosporales</taxon>
        <taxon>Streptomycetaceae</taxon>
        <taxon>Streptomyces</taxon>
    </lineage>
</organism>
<comment type="caution">
    <text evidence="1">The sequence shown here is derived from an EMBL/GenBank/DDBJ whole genome shotgun (WGS) entry which is preliminary data.</text>
</comment>
<dbReference type="RefSeq" id="WP_315878390.1">
    <property type="nucleotide sequence ID" value="NZ_JAWCTQ010000016.1"/>
</dbReference>
<keyword evidence="2" id="KW-1185">Reference proteome</keyword>
<reference evidence="1 2" key="1">
    <citation type="submission" date="2023-09" db="EMBL/GenBank/DDBJ databases">
        <title>Streptomyces sp. nov.: A antagonism against Alternaria gaisen Producing Streptochlin, Isolated from Tamarix root soil.</title>
        <authorList>
            <person name="Chen Y."/>
        </authorList>
    </citation>
    <scope>NUCLEOTIDE SEQUENCE [LARGE SCALE GENOMIC DNA]</scope>
    <source>
        <strain evidence="1 2">TRM76323</strain>
    </source>
</reference>
<evidence type="ECO:0000313" key="2">
    <source>
        <dbReference type="Proteomes" id="UP001250181"/>
    </source>
</evidence>